<protein>
    <submittedName>
        <fullName evidence="2">Transglutaminase-like domain-containing protein</fullName>
    </submittedName>
</protein>
<dbReference type="Pfam" id="PF01841">
    <property type="entry name" value="Transglut_core"/>
    <property type="match status" value="1"/>
</dbReference>
<accession>A0ABU9ECE6</accession>
<dbReference type="SMART" id="SM00460">
    <property type="entry name" value="TGc"/>
    <property type="match status" value="1"/>
</dbReference>
<name>A0ABU9ECE6_9BACT</name>
<reference evidence="2 3" key="1">
    <citation type="submission" date="2024-02" db="EMBL/GenBank/DDBJ databases">
        <title>A novel Gemmatimonadota bacterium.</title>
        <authorList>
            <person name="Du Z.-J."/>
            <person name="Ye Y.-Q."/>
        </authorList>
    </citation>
    <scope>NUCLEOTIDE SEQUENCE [LARGE SCALE GENOMIC DNA]</scope>
    <source>
        <strain evidence="2 3">DH-20</strain>
    </source>
</reference>
<dbReference type="EMBL" id="JBBHLI010000007">
    <property type="protein sequence ID" value="MEK9501787.1"/>
    <property type="molecule type" value="Genomic_DNA"/>
</dbReference>
<dbReference type="RefSeq" id="WP_405287177.1">
    <property type="nucleotide sequence ID" value="NZ_JBBHLI010000007.1"/>
</dbReference>
<organism evidence="2 3">
    <name type="scientific">Gaopeijia maritima</name>
    <dbReference type="NCBI Taxonomy" id="3119007"/>
    <lineage>
        <taxon>Bacteria</taxon>
        <taxon>Pseudomonadati</taxon>
        <taxon>Gemmatimonadota</taxon>
        <taxon>Longimicrobiia</taxon>
        <taxon>Gaopeijiales</taxon>
        <taxon>Gaopeijiaceae</taxon>
        <taxon>Gaopeijia</taxon>
    </lineage>
</organism>
<dbReference type="SUPFAM" id="SSF54001">
    <property type="entry name" value="Cysteine proteinases"/>
    <property type="match status" value="1"/>
</dbReference>
<proteinExistence type="predicted"/>
<dbReference type="Proteomes" id="UP001484239">
    <property type="component" value="Unassembled WGS sequence"/>
</dbReference>
<evidence type="ECO:0000313" key="2">
    <source>
        <dbReference type="EMBL" id="MEK9501787.1"/>
    </source>
</evidence>
<dbReference type="InterPro" id="IPR002931">
    <property type="entry name" value="Transglutaminase-like"/>
</dbReference>
<feature type="domain" description="Transglutaminase-like" evidence="1">
    <location>
        <begin position="420"/>
        <end position="479"/>
    </location>
</feature>
<dbReference type="PANTHER" id="PTHR33490:SF3">
    <property type="entry name" value="CONSERVED INTEGRAL MEMBRANE PROTEIN"/>
    <property type="match status" value="1"/>
</dbReference>
<dbReference type="Gene3D" id="3.10.620.30">
    <property type="match status" value="1"/>
</dbReference>
<evidence type="ECO:0000259" key="1">
    <source>
        <dbReference type="SMART" id="SM00460"/>
    </source>
</evidence>
<gene>
    <name evidence="2" type="ORF">WI372_12420</name>
</gene>
<dbReference type="PANTHER" id="PTHR33490">
    <property type="entry name" value="BLR5614 PROTEIN-RELATED"/>
    <property type="match status" value="1"/>
</dbReference>
<keyword evidence="3" id="KW-1185">Reference proteome</keyword>
<comment type="caution">
    <text evidence="2">The sequence shown here is derived from an EMBL/GenBank/DDBJ whole genome shotgun (WGS) entry which is preliminary data.</text>
</comment>
<dbReference type="InterPro" id="IPR038765">
    <property type="entry name" value="Papain-like_cys_pep_sf"/>
</dbReference>
<evidence type="ECO:0000313" key="3">
    <source>
        <dbReference type="Proteomes" id="UP001484239"/>
    </source>
</evidence>
<sequence>MTTRLRGRLIGGVVLAAWAAVLAQHVRREYFAPELEQLAAAAMALNPGTRFYSLTMGGRSVGLATSALDTVPDGFRLDDYMSLELPALGQTGTAVARTRVDLDPSLRMRGFSFSLESDVGRFEAAGSVRGDTLLEVDITSQGSRQSISYRMAESPVFSAVVPIRVAMGGHLEVGESVRMPVFDPSTLASRTVEVRVLEHDTLVVPDSVSMDAGGRWAPASFDTVPAWKIAEVFGGVSVESWVDEDGRVLRAESPLGFAMETTEYELSTQALADARSSGTTAVDEDVILATAIQSNVDLSDAESYEELRFVLSGVDLSGFDLDGGRQTLRGDTLIVRRENPRALDPGFGLPYPRMDLREALQPEPLIQSDDPRVIEMAEQLTVRRASWSPDPRRVAQELTSGVYNMLEKTITFSVPSAVQVLESRQGDCNEHTVLFVALARALGLPARTAVGLVFVNGAFFYHAWPEVWLGEWTAVDPTFGQYPADASHIRFIVGGLAQQVELVRLIGRLDIEVVENSRAD</sequence>